<protein>
    <submittedName>
        <fullName evidence="3">GNAT family N-acetyltransferase</fullName>
    </submittedName>
</protein>
<dbReference type="Pfam" id="PF13673">
    <property type="entry name" value="Acetyltransf_10"/>
    <property type="match status" value="1"/>
</dbReference>
<feature type="compositionally biased region" description="Basic and acidic residues" evidence="1">
    <location>
        <begin position="133"/>
        <end position="144"/>
    </location>
</feature>
<feature type="region of interest" description="Disordered" evidence="1">
    <location>
        <begin position="131"/>
        <end position="166"/>
    </location>
</feature>
<dbReference type="PROSITE" id="PS51186">
    <property type="entry name" value="GNAT"/>
    <property type="match status" value="1"/>
</dbReference>
<keyword evidence="3" id="KW-0808">Transferase</keyword>
<sequence>MTSSGLSIRLLELADMDAAARVHRAAFDHALPWLAGLHTPDEDRWFYRERMFATCTLWGAFDGQALNGVIALHDDWVEQLYVLPLAQRRGTGAALLDIAKQSTDRLQLWTFQRNARARRFYEARGFVPVEETDGSRNEEKEPDMRYLWTRADQPASAPRAGAFDDT</sequence>
<dbReference type="SUPFAM" id="SSF55729">
    <property type="entry name" value="Acyl-CoA N-acyltransferases (Nat)"/>
    <property type="match status" value="1"/>
</dbReference>
<dbReference type="InterPro" id="IPR000182">
    <property type="entry name" value="GNAT_dom"/>
</dbReference>
<reference evidence="3 4" key="1">
    <citation type="journal article" date="2020" name="Arch. Microbiol.">
        <title>Bradyrhizobium uaiense sp. nov., a new highly efficient cowpea symbiont.</title>
        <authorList>
            <person name="Cabral Michel D."/>
            <person name="Azarias Guimaraes A."/>
            <person name="Martins da Costa E."/>
            <person name="Soares de Carvalho T."/>
            <person name="Balsanelli E."/>
            <person name="Willems A."/>
            <person name="Maltempi de Souza E."/>
            <person name="de Souza Moreira F.M."/>
        </authorList>
    </citation>
    <scope>NUCLEOTIDE SEQUENCE [LARGE SCALE GENOMIC DNA]</scope>
    <source>
        <strain evidence="3 4">UFLA 03-164</strain>
    </source>
</reference>
<name>A0A6P1BE30_9BRAD</name>
<dbReference type="GO" id="GO:0016747">
    <property type="term" value="F:acyltransferase activity, transferring groups other than amino-acyl groups"/>
    <property type="evidence" value="ECO:0007669"/>
    <property type="project" value="InterPro"/>
</dbReference>
<evidence type="ECO:0000259" key="2">
    <source>
        <dbReference type="PROSITE" id="PS51186"/>
    </source>
</evidence>
<dbReference type="Proteomes" id="UP000468531">
    <property type="component" value="Unassembled WGS sequence"/>
</dbReference>
<dbReference type="EMBL" id="VKHP01000022">
    <property type="protein sequence ID" value="NEU95870.1"/>
    <property type="molecule type" value="Genomic_DNA"/>
</dbReference>
<dbReference type="AlphaFoldDB" id="A0A6P1BE30"/>
<organism evidence="3 4">
    <name type="scientific">Bradyrhizobium uaiense</name>
    <dbReference type="NCBI Taxonomy" id="2594946"/>
    <lineage>
        <taxon>Bacteria</taxon>
        <taxon>Pseudomonadati</taxon>
        <taxon>Pseudomonadota</taxon>
        <taxon>Alphaproteobacteria</taxon>
        <taxon>Hyphomicrobiales</taxon>
        <taxon>Nitrobacteraceae</taxon>
        <taxon>Bradyrhizobium</taxon>
    </lineage>
</organism>
<evidence type="ECO:0000313" key="3">
    <source>
        <dbReference type="EMBL" id="NEU95870.1"/>
    </source>
</evidence>
<dbReference type="RefSeq" id="WP_163152506.1">
    <property type="nucleotide sequence ID" value="NZ_VKHP01000022.1"/>
</dbReference>
<proteinExistence type="predicted"/>
<gene>
    <name evidence="3" type="ORF">FNJ47_08535</name>
</gene>
<feature type="domain" description="N-acetyltransferase" evidence="2">
    <location>
        <begin position="6"/>
        <end position="152"/>
    </location>
</feature>
<comment type="caution">
    <text evidence="3">The sequence shown here is derived from an EMBL/GenBank/DDBJ whole genome shotgun (WGS) entry which is preliminary data.</text>
</comment>
<accession>A0A6P1BE30</accession>
<evidence type="ECO:0000313" key="4">
    <source>
        <dbReference type="Proteomes" id="UP000468531"/>
    </source>
</evidence>
<evidence type="ECO:0000256" key="1">
    <source>
        <dbReference type="SAM" id="MobiDB-lite"/>
    </source>
</evidence>
<dbReference type="InterPro" id="IPR016181">
    <property type="entry name" value="Acyl_CoA_acyltransferase"/>
</dbReference>
<keyword evidence="4" id="KW-1185">Reference proteome</keyword>
<dbReference type="Gene3D" id="3.40.630.30">
    <property type="match status" value="1"/>
</dbReference>